<feature type="region of interest" description="Disordered" evidence="1">
    <location>
        <begin position="173"/>
        <end position="197"/>
    </location>
</feature>
<dbReference type="PANTHER" id="PTHR33772:SF3">
    <property type="entry name" value="PROTEIN TBATA"/>
    <property type="match status" value="1"/>
</dbReference>
<evidence type="ECO:0000256" key="1">
    <source>
        <dbReference type="SAM" id="MobiDB-lite"/>
    </source>
</evidence>
<dbReference type="InterPro" id="IPR037394">
    <property type="entry name" value="TBATA-like"/>
</dbReference>
<feature type="compositionally biased region" description="Polar residues" evidence="1">
    <location>
        <begin position="308"/>
        <end position="337"/>
    </location>
</feature>
<protein>
    <recommendedName>
        <fullName evidence="4">Protein TBATA</fullName>
    </recommendedName>
</protein>
<dbReference type="OrthoDB" id="9982103at2759"/>
<gene>
    <name evidence="2" type="ORF">KIL84_002774</name>
</gene>
<organism evidence="2 3">
    <name type="scientific">Mauremys mutica</name>
    <name type="common">yellowpond turtle</name>
    <dbReference type="NCBI Taxonomy" id="74926"/>
    <lineage>
        <taxon>Eukaryota</taxon>
        <taxon>Metazoa</taxon>
        <taxon>Chordata</taxon>
        <taxon>Craniata</taxon>
        <taxon>Vertebrata</taxon>
        <taxon>Euteleostomi</taxon>
        <taxon>Archelosauria</taxon>
        <taxon>Testudinata</taxon>
        <taxon>Testudines</taxon>
        <taxon>Cryptodira</taxon>
        <taxon>Durocryptodira</taxon>
        <taxon>Testudinoidea</taxon>
        <taxon>Geoemydidae</taxon>
        <taxon>Geoemydinae</taxon>
        <taxon>Mauremys</taxon>
    </lineage>
</organism>
<feature type="compositionally biased region" description="Polar residues" evidence="1">
    <location>
        <begin position="375"/>
        <end position="389"/>
    </location>
</feature>
<evidence type="ECO:0008006" key="4">
    <source>
        <dbReference type="Google" id="ProtNLM"/>
    </source>
</evidence>
<proteinExistence type="predicted"/>
<accession>A0A9D3WUI9</accession>
<dbReference type="AlphaFoldDB" id="A0A9D3WUI9"/>
<feature type="compositionally biased region" description="Basic and acidic residues" evidence="1">
    <location>
        <begin position="181"/>
        <end position="192"/>
    </location>
</feature>
<evidence type="ECO:0000313" key="3">
    <source>
        <dbReference type="Proteomes" id="UP000827986"/>
    </source>
</evidence>
<reference evidence="2" key="1">
    <citation type="submission" date="2021-09" db="EMBL/GenBank/DDBJ databases">
        <title>The genome of Mauremys mutica provides insights into the evolution of semi-aquatic lifestyle.</title>
        <authorList>
            <person name="Gong S."/>
            <person name="Gao Y."/>
        </authorList>
    </citation>
    <scope>NUCLEOTIDE SEQUENCE</scope>
    <source>
        <strain evidence="2">MM-2020</strain>
        <tissue evidence="2">Muscle</tissue>
    </source>
</reference>
<dbReference type="PANTHER" id="PTHR33772">
    <property type="entry name" value="THYMUS, BRAIN AND TESTES-ASSOCIATED"/>
    <property type="match status" value="1"/>
</dbReference>
<dbReference type="EMBL" id="JAHDVG010000486">
    <property type="protein sequence ID" value="KAH1167291.1"/>
    <property type="molecule type" value="Genomic_DNA"/>
</dbReference>
<evidence type="ECO:0000313" key="2">
    <source>
        <dbReference type="EMBL" id="KAH1167291.1"/>
    </source>
</evidence>
<dbReference type="Proteomes" id="UP000827986">
    <property type="component" value="Unassembled WGS sequence"/>
</dbReference>
<keyword evidence="3" id="KW-1185">Reference proteome</keyword>
<feature type="region of interest" description="Disordered" evidence="1">
    <location>
        <begin position="308"/>
        <end position="389"/>
    </location>
</feature>
<dbReference type="Pfam" id="PF15256">
    <property type="entry name" value="SPATIAL"/>
    <property type="match status" value="1"/>
</dbReference>
<name>A0A9D3WUI9_9SAUR</name>
<sequence>MATEIKNLEPVLQQLETKCISAKEKMEMLRSPVAGPVKGKDITALAGKLKHVALNTPLRFSTEAMRPQSKNNSRFGNLSHHSFFSRHNPHPHRVTHIQGLNGVPICMVNDGWSVLTPLSPHPMIKGQLSTTVLGVPGAQMPIGDPHSNLVPRLTVGTLSDAWREELRELAARVSASSSTEVEQKEVAEEPRRATQYSAETGRLIPPSSRATARHTPQQLCRNNAKNKGKDAALSFQDQELVILELLCQILQTDSLSAIQQWLLTAGPRGEENLEPQLGAWARGIDTHFYSQKKDLVMRMLQTATANLQPEPKSLSTSMEQRLQSQMSQTAVGLSSRGQHLGRNHPVRLSQSPKQEPIPEEDKPVRMGTAEVLQFHLSQEGKQNQPDPPN</sequence>
<comment type="caution">
    <text evidence="2">The sequence shown here is derived from an EMBL/GenBank/DDBJ whole genome shotgun (WGS) entry which is preliminary data.</text>
</comment>